<dbReference type="PANTHER" id="PTHR14296:SF16">
    <property type="entry name" value="REMODELING AND SPACING FACTOR 1"/>
    <property type="match status" value="1"/>
</dbReference>
<dbReference type="InterPro" id="IPR011011">
    <property type="entry name" value="Znf_FYVE_PHD"/>
</dbReference>
<feature type="compositionally biased region" description="Low complexity" evidence="5">
    <location>
        <begin position="514"/>
        <end position="529"/>
    </location>
</feature>
<evidence type="ECO:0000256" key="5">
    <source>
        <dbReference type="SAM" id="MobiDB-lite"/>
    </source>
</evidence>
<organism evidence="7 8">
    <name type="scientific">Clytia hemisphaerica</name>
    <dbReference type="NCBI Taxonomy" id="252671"/>
    <lineage>
        <taxon>Eukaryota</taxon>
        <taxon>Metazoa</taxon>
        <taxon>Cnidaria</taxon>
        <taxon>Hydrozoa</taxon>
        <taxon>Hydroidolina</taxon>
        <taxon>Leptothecata</taxon>
        <taxon>Obeliida</taxon>
        <taxon>Clytiidae</taxon>
        <taxon>Clytia</taxon>
    </lineage>
</organism>
<name>A0A7M5U1C2_9CNID</name>
<feature type="compositionally biased region" description="Polar residues" evidence="5">
    <location>
        <begin position="972"/>
        <end position="995"/>
    </location>
</feature>
<feature type="compositionally biased region" description="Basic residues" evidence="5">
    <location>
        <begin position="599"/>
        <end position="609"/>
    </location>
</feature>
<feature type="domain" description="PHD-type" evidence="6">
    <location>
        <begin position="380"/>
        <end position="430"/>
    </location>
</feature>
<feature type="compositionally biased region" description="Basic and acidic residues" evidence="5">
    <location>
        <begin position="731"/>
        <end position="753"/>
    </location>
</feature>
<evidence type="ECO:0000256" key="3">
    <source>
        <dbReference type="ARBA" id="ARBA00022833"/>
    </source>
</evidence>
<feature type="compositionally biased region" description="Acidic residues" evidence="5">
    <location>
        <begin position="654"/>
        <end position="663"/>
    </location>
</feature>
<feature type="compositionally biased region" description="Low complexity" evidence="5">
    <location>
        <begin position="1089"/>
        <end position="1102"/>
    </location>
</feature>
<feature type="region of interest" description="Disordered" evidence="5">
    <location>
        <begin position="466"/>
        <end position="796"/>
    </location>
</feature>
<feature type="compositionally biased region" description="Polar residues" evidence="5">
    <location>
        <begin position="1052"/>
        <end position="1062"/>
    </location>
</feature>
<feature type="compositionally biased region" description="Polar residues" evidence="5">
    <location>
        <begin position="1018"/>
        <end position="1035"/>
    </location>
</feature>
<evidence type="ECO:0000256" key="1">
    <source>
        <dbReference type="ARBA" id="ARBA00022723"/>
    </source>
</evidence>
<feature type="compositionally biased region" description="Basic and acidic residues" evidence="5">
    <location>
        <begin position="625"/>
        <end position="636"/>
    </location>
</feature>
<feature type="compositionally biased region" description="Polar residues" evidence="5">
    <location>
        <begin position="754"/>
        <end position="766"/>
    </location>
</feature>
<dbReference type="InterPro" id="IPR019787">
    <property type="entry name" value="Znf_PHD-finger"/>
</dbReference>
<keyword evidence="3" id="KW-0862">Zinc</keyword>
<dbReference type="GO" id="GO:0031213">
    <property type="term" value="C:RSF complex"/>
    <property type="evidence" value="ECO:0007669"/>
    <property type="project" value="InterPro"/>
</dbReference>
<keyword evidence="8" id="KW-1185">Reference proteome</keyword>
<feature type="compositionally biased region" description="Basic and acidic residues" evidence="5">
    <location>
        <begin position="484"/>
        <end position="512"/>
    </location>
</feature>
<feature type="compositionally biased region" description="Basic and acidic residues" evidence="5">
    <location>
        <begin position="664"/>
        <end position="685"/>
    </location>
</feature>
<evidence type="ECO:0000313" key="7">
    <source>
        <dbReference type="EnsemblMetazoa" id="CLYHEMP004815.1"/>
    </source>
</evidence>
<feature type="compositionally biased region" description="Acidic residues" evidence="5">
    <location>
        <begin position="612"/>
        <end position="624"/>
    </location>
</feature>
<feature type="compositionally biased region" description="Acidic residues" evidence="5">
    <location>
        <begin position="539"/>
        <end position="551"/>
    </location>
</feature>
<protein>
    <recommendedName>
        <fullName evidence="6">PHD-type domain-containing protein</fullName>
    </recommendedName>
</protein>
<feature type="region of interest" description="Disordered" evidence="5">
    <location>
        <begin position="1"/>
        <end position="81"/>
    </location>
</feature>
<dbReference type="RefSeq" id="XP_066933311.1">
    <property type="nucleotide sequence ID" value="XM_067077210.1"/>
</dbReference>
<evidence type="ECO:0000256" key="2">
    <source>
        <dbReference type="ARBA" id="ARBA00022771"/>
    </source>
</evidence>
<dbReference type="EnsemblMetazoa" id="CLYHEMT004815.1">
    <property type="protein sequence ID" value="CLYHEMP004815.1"/>
    <property type="gene ID" value="CLYHEMG004815"/>
</dbReference>
<feature type="compositionally biased region" description="Acidic residues" evidence="5">
    <location>
        <begin position="27"/>
        <end position="39"/>
    </location>
</feature>
<dbReference type="PANTHER" id="PTHR14296">
    <property type="entry name" value="REMODELING AND SPACING FACTOR 1"/>
    <property type="match status" value="1"/>
</dbReference>
<keyword evidence="1" id="KW-0479">Metal-binding</keyword>
<accession>A0A7M5U1C2</accession>
<dbReference type="Proteomes" id="UP000594262">
    <property type="component" value="Unplaced"/>
</dbReference>
<dbReference type="Pfam" id="PF00628">
    <property type="entry name" value="PHD"/>
    <property type="match status" value="1"/>
</dbReference>
<feature type="compositionally biased region" description="Basic residues" evidence="5">
    <location>
        <begin position="351"/>
        <end position="361"/>
    </location>
</feature>
<dbReference type="PROSITE" id="PS50016">
    <property type="entry name" value="ZF_PHD_2"/>
    <property type="match status" value="1"/>
</dbReference>
<evidence type="ECO:0000313" key="8">
    <source>
        <dbReference type="Proteomes" id="UP000594262"/>
    </source>
</evidence>
<dbReference type="Gene3D" id="2.30.30.1150">
    <property type="match status" value="1"/>
</dbReference>
<dbReference type="GeneID" id="136820977"/>
<dbReference type="CDD" id="cd15519">
    <property type="entry name" value="PHD1_Lid2p_like"/>
    <property type="match status" value="1"/>
</dbReference>
<feature type="compositionally biased region" description="Polar residues" evidence="5">
    <location>
        <begin position="466"/>
        <end position="476"/>
    </location>
</feature>
<feature type="region of interest" description="Disordered" evidence="5">
    <location>
        <begin position="972"/>
        <end position="1120"/>
    </location>
</feature>
<dbReference type="GO" id="GO:0045892">
    <property type="term" value="P:negative regulation of DNA-templated transcription"/>
    <property type="evidence" value="ECO:0007669"/>
    <property type="project" value="TreeGrafter"/>
</dbReference>
<feature type="region of interest" description="Disordered" evidence="5">
    <location>
        <begin position="311"/>
        <end position="374"/>
    </location>
</feature>
<evidence type="ECO:0000259" key="6">
    <source>
        <dbReference type="PROSITE" id="PS50016"/>
    </source>
</evidence>
<feature type="compositionally biased region" description="Basic and acidic residues" evidence="5">
    <location>
        <begin position="40"/>
        <end position="72"/>
    </location>
</feature>
<feature type="compositionally biased region" description="Basic and acidic residues" evidence="5">
    <location>
        <begin position="311"/>
        <end position="345"/>
    </location>
</feature>
<dbReference type="SMART" id="SM00249">
    <property type="entry name" value="PHD"/>
    <property type="match status" value="1"/>
</dbReference>
<dbReference type="InterPro" id="IPR001965">
    <property type="entry name" value="Znf_PHD"/>
</dbReference>
<feature type="compositionally biased region" description="Basic and acidic residues" evidence="5">
    <location>
        <begin position="7"/>
        <end position="26"/>
    </location>
</feature>
<dbReference type="InterPro" id="IPR028938">
    <property type="entry name" value="Rsf1-like"/>
</dbReference>
<dbReference type="GO" id="GO:0008270">
    <property type="term" value="F:zinc ion binding"/>
    <property type="evidence" value="ECO:0007669"/>
    <property type="project" value="UniProtKB-KW"/>
</dbReference>
<keyword evidence="2 4" id="KW-0863">Zinc-finger</keyword>
<reference evidence="7" key="1">
    <citation type="submission" date="2021-01" db="UniProtKB">
        <authorList>
            <consortium name="EnsemblMetazoa"/>
        </authorList>
    </citation>
    <scope>IDENTIFICATION</scope>
</reference>
<feature type="compositionally biased region" description="Acidic residues" evidence="5">
    <location>
        <begin position="564"/>
        <end position="576"/>
    </location>
</feature>
<feature type="compositionally biased region" description="Polar residues" evidence="5">
    <location>
        <begin position="1171"/>
        <end position="1182"/>
    </location>
</feature>
<dbReference type="SUPFAM" id="SSF57903">
    <property type="entry name" value="FYVE/PHD zinc finger"/>
    <property type="match status" value="1"/>
</dbReference>
<dbReference type="OrthoDB" id="10055895at2759"/>
<evidence type="ECO:0000256" key="4">
    <source>
        <dbReference type="PROSITE-ProRule" id="PRU00146"/>
    </source>
</evidence>
<sequence length="1320" mass="149082">MEDSMTEESKVGQIKTEETLKKQSKEEVDDSEEEESQSDEDAKNTLDSETHLNGHTDLSNDKGTLVKDEVDIQPKTQNDSMKERIESDIIEQPLAEPPQITSKPSDYADFAAIHSFLTMFGVELDLPNVSLIDLEQIFSTNHRLSFEKDNIGILEVLYMKLFRKLKQSYRYSPVANVTSDRLFKTIVRYVYLVRFEQAEQVQFQGYESLSTEQRLKLFKSLCEIQFEENSKFRSTLQETFKGDNASALRLEPFGVEQEGYHIWFQEDQDCNFIVYASGATNENIEEWDVRARTFEELEVYIADLKSRTEVNPKDTVEERSKVVREEKEKEKEKRRQEREEKRKAAAELAAKKKKGKGRGRRAKEVAPVEISSSESEEEEDDGCVKCLRNKQDDQVLLCDTCDAGYHATCLVPPVTTIPEGDWYGPHCMHVTLAQKLAERMAAIRKKVQAKERKSRRMQFYGIRQSNIIESNSNEPQTGRRAGRTKVDYRFSEYDRTVEDALRSSEEENDRPSRRSNGLSRTTTTTSSSGRVRRKRFNIEAEDYGGSDDQDPDYSGADSGRSDVDDFLVPDDFDEEEERHRNKYLRRSKRDAGKYSSASRSRRRKRRRRGRYDDDDTDDDGDDDFSDRGDSEDDAPRRSTRILRKGPQVTYKDTLDDDIYGSDADGDKEVGGKRMAEDDDEYKNSDGAEDSGDDDKEKSDSDASNSGNEEMSNLNLRKRKKNVIESDDEDESKNFDKSENESEKSDNDGEKIETSEINMNKNKQTNPEDAINDVDTNNDKTDSNGVSTDAPSDKKEAESAINKLPNNIELKANDINNSNINPTLEFLRTNQDKTDTELKAASDEQPSPVIESKLDLFKEQQQTHSNPLSPVIPTQQKFNTQGILNPMIRHPTQAVRTSVPTNGVPSSPTGHTMNNIMNYQRSPHPLTLINQQLGNQSPMNSPRAVHPVHAMNQQLGNQSPINSPNTMQALNQQLGSQSPVSSPRMQQQLGNQSPMNSPRAMQPQLGSPSPMNSPRAMHPNQQLGSPSHQTQQQSAFMKQHQMANPYLMDERSNGSSKGTNSPRPNAHTVGAPQYPQNPNPHGMQHQQKLNSSSNQPNPTSSTTGFRPYESDQQKANTALSQASNNDQKFVNQHLQSWMNQHHGPGAPNNQHGHSAPHLQQPRQPYPMYHPQYYSQHQQAQRPTVHNPKPHAVNYGQGHGPGNFPGFNSRHFYGGPPNTSSNPYGSPAPHPGQQVPSHGNTSPWPYIPQQSQYASPPTTSNDPASSGVKRKTTKKTSSTNKKTAKQTDKLPVSSGHQNEATKNMNYFRNMVIGGDNNDRMDI</sequence>
<proteinExistence type="predicted"/>
<feature type="region of interest" description="Disordered" evidence="5">
    <location>
        <begin position="1137"/>
        <end position="1300"/>
    </location>
</feature>
<feature type="compositionally biased region" description="Polar residues" evidence="5">
    <location>
        <begin position="1232"/>
        <end position="1262"/>
    </location>
</feature>
<dbReference type="GO" id="GO:0042393">
    <property type="term" value="F:histone binding"/>
    <property type="evidence" value="ECO:0007669"/>
    <property type="project" value="TreeGrafter"/>
</dbReference>